<proteinExistence type="predicted"/>
<reference evidence="2 3" key="1">
    <citation type="submission" date="2019-01" db="EMBL/GenBank/DDBJ databases">
        <title>A draft genome assembly of the solar-powered sea slug Elysia chlorotica.</title>
        <authorList>
            <person name="Cai H."/>
            <person name="Li Q."/>
            <person name="Fang X."/>
            <person name="Li J."/>
            <person name="Curtis N.E."/>
            <person name="Altenburger A."/>
            <person name="Shibata T."/>
            <person name="Feng M."/>
            <person name="Maeda T."/>
            <person name="Schwartz J.A."/>
            <person name="Shigenobu S."/>
            <person name="Lundholm N."/>
            <person name="Nishiyama T."/>
            <person name="Yang H."/>
            <person name="Hasebe M."/>
            <person name="Li S."/>
            <person name="Pierce S.K."/>
            <person name="Wang J."/>
        </authorList>
    </citation>
    <scope>NUCLEOTIDE SEQUENCE [LARGE SCALE GENOMIC DNA]</scope>
    <source>
        <strain evidence="2">EC2010</strain>
        <tissue evidence="2">Whole organism of an adult</tissue>
    </source>
</reference>
<dbReference type="AlphaFoldDB" id="A0A433U8C0"/>
<feature type="region of interest" description="Disordered" evidence="1">
    <location>
        <begin position="135"/>
        <end position="192"/>
    </location>
</feature>
<sequence>MDPCTKIYNKDPCPLSPELQLGLNPQPSNCQLHALPYTKSAPAMSPENRSQPHVHGSLYQKPQWGSVCPIAGLTTGFEPATFQLSAVCSTTSSLSPENRSQPHVHGSLNQNLQQGSVSPIAGVTVRFEPDTFQLSAGRSTRSPHRPCHLRTGASHCPRIPVPKNYNKDPYSPSPNVQLGSNQQPSNNQFHALPEVHTVHVA</sequence>
<protein>
    <submittedName>
        <fullName evidence="2">Uncharacterized protein</fullName>
    </submittedName>
</protein>
<name>A0A433U8C0_ELYCH</name>
<accession>A0A433U8C0</accession>
<evidence type="ECO:0000313" key="3">
    <source>
        <dbReference type="Proteomes" id="UP000271974"/>
    </source>
</evidence>
<keyword evidence="3" id="KW-1185">Reference proteome</keyword>
<evidence type="ECO:0000313" key="2">
    <source>
        <dbReference type="EMBL" id="RUS90063.1"/>
    </source>
</evidence>
<comment type="caution">
    <text evidence="2">The sequence shown here is derived from an EMBL/GenBank/DDBJ whole genome shotgun (WGS) entry which is preliminary data.</text>
</comment>
<gene>
    <name evidence="2" type="ORF">EGW08_002176</name>
</gene>
<feature type="compositionally biased region" description="Polar residues" evidence="1">
    <location>
        <begin position="173"/>
        <end position="189"/>
    </location>
</feature>
<dbReference type="EMBL" id="RQTK01000041">
    <property type="protein sequence ID" value="RUS90063.1"/>
    <property type="molecule type" value="Genomic_DNA"/>
</dbReference>
<evidence type="ECO:0000256" key="1">
    <source>
        <dbReference type="SAM" id="MobiDB-lite"/>
    </source>
</evidence>
<organism evidence="2 3">
    <name type="scientific">Elysia chlorotica</name>
    <name type="common">Eastern emerald elysia</name>
    <name type="synonym">Sea slug</name>
    <dbReference type="NCBI Taxonomy" id="188477"/>
    <lineage>
        <taxon>Eukaryota</taxon>
        <taxon>Metazoa</taxon>
        <taxon>Spiralia</taxon>
        <taxon>Lophotrochozoa</taxon>
        <taxon>Mollusca</taxon>
        <taxon>Gastropoda</taxon>
        <taxon>Heterobranchia</taxon>
        <taxon>Euthyneura</taxon>
        <taxon>Panpulmonata</taxon>
        <taxon>Sacoglossa</taxon>
        <taxon>Placobranchoidea</taxon>
        <taxon>Plakobranchidae</taxon>
        <taxon>Elysia</taxon>
    </lineage>
</organism>
<dbReference type="Proteomes" id="UP000271974">
    <property type="component" value="Unassembled WGS sequence"/>
</dbReference>